<evidence type="ECO:0000313" key="4">
    <source>
        <dbReference type="Proteomes" id="UP001499979"/>
    </source>
</evidence>
<dbReference type="InterPro" id="IPR046281">
    <property type="entry name" value="DUF6318"/>
</dbReference>
<proteinExistence type="predicted"/>
<accession>A0ABP4FGI6</accession>
<feature type="region of interest" description="Disordered" evidence="1">
    <location>
        <begin position="77"/>
        <end position="110"/>
    </location>
</feature>
<sequence>MPRALPPPRAVYEKVGFRETARFATVMFGASPQAARGRFRSRSQRGMMADVTGTRAVIAAVGVALVLGAACSGSDPEPRLALPSSSAPSTPSTSPASSQTAPTLPPEAKGTDAKAAEAFVKFYWEMVNYAQRTGDVGALQALGPDCGGCDAGIAFITDVYDRGGSIRGGEGHLTKLSTGFIGKNHDRAVVRCHVVTTEQNVDLPGTKHDKTYSGGDQPFQFQLDPVESGWVVTFMGAQ</sequence>
<reference evidence="4" key="1">
    <citation type="journal article" date="2019" name="Int. J. Syst. Evol. Microbiol.">
        <title>The Global Catalogue of Microorganisms (GCM) 10K type strain sequencing project: providing services to taxonomists for standard genome sequencing and annotation.</title>
        <authorList>
            <consortium name="The Broad Institute Genomics Platform"/>
            <consortium name="The Broad Institute Genome Sequencing Center for Infectious Disease"/>
            <person name="Wu L."/>
            <person name="Ma J."/>
        </authorList>
    </citation>
    <scope>NUCLEOTIDE SEQUENCE [LARGE SCALE GENOMIC DNA]</scope>
    <source>
        <strain evidence="4">JCM 11813</strain>
    </source>
</reference>
<dbReference type="Pfam" id="PF19843">
    <property type="entry name" value="DUF6318"/>
    <property type="match status" value="1"/>
</dbReference>
<evidence type="ECO:0000259" key="2">
    <source>
        <dbReference type="Pfam" id="PF19843"/>
    </source>
</evidence>
<evidence type="ECO:0000313" key="3">
    <source>
        <dbReference type="EMBL" id="GAA1164235.1"/>
    </source>
</evidence>
<comment type="caution">
    <text evidence="3">The sequence shown here is derived from an EMBL/GenBank/DDBJ whole genome shotgun (WGS) entry which is preliminary data.</text>
</comment>
<evidence type="ECO:0000256" key="1">
    <source>
        <dbReference type="SAM" id="MobiDB-lite"/>
    </source>
</evidence>
<dbReference type="EMBL" id="BAAAJE010000030">
    <property type="protein sequence ID" value="GAA1164235.1"/>
    <property type="molecule type" value="Genomic_DNA"/>
</dbReference>
<protein>
    <recommendedName>
        <fullName evidence="2">DUF6318 domain-containing protein</fullName>
    </recommendedName>
</protein>
<feature type="compositionally biased region" description="Low complexity" evidence="1">
    <location>
        <begin position="79"/>
        <end position="102"/>
    </location>
</feature>
<name>A0ABP4FGI6_9ACTN</name>
<feature type="domain" description="DUF6318" evidence="2">
    <location>
        <begin position="93"/>
        <end position="187"/>
    </location>
</feature>
<gene>
    <name evidence="3" type="ORF">GCM10009606_47390</name>
</gene>
<dbReference type="Proteomes" id="UP001499979">
    <property type="component" value="Unassembled WGS sequence"/>
</dbReference>
<keyword evidence="4" id="KW-1185">Reference proteome</keyword>
<organism evidence="3 4">
    <name type="scientific">Nocardioides aquiterrae</name>
    <dbReference type="NCBI Taxonomy" id="203799"/>
    <lineage>
        <taxon>Bacteria</taxon>
        <taxon>Bacillati</taxon>
        <taxon>Actinomycetota</taxon>
        <taxon>Actinomycetes</taxon>
        <taxon>Propionibacteriales</taxon>
        <taxon>Nocardioidaceae</taxon>
        <taxon>Nocardioides</taxon>
    </lineage>
</organism>